<dbReference type="Pfam" id="PF13181">
    <property type="entry name" value="TPR_8"/>
    <property type="match status" value="1"/>
</dbReference>
<dbReference type="PROSITE" id="PS51257">
    <property type="entry name" value="PROKAR_LIPOPROTEIN"/>
    <property type="match status" value="1"/>
</dbReference>
<feature type="compositionally biased region" description="Polar residues" evidence="1">
    <location>
        <begin position="349"/>
        <end position="369"/>
    </location>
</feature>
<dbReference type="Gene3D" id="1.25.40.10">
    <property type="entry name" value="Tetratricopeptide repeat domain"/>
    <property type="match status" value="1"/>
</dbReference>
<name>A0A1M6TEZ8_9FIRM</name>
<feature type="region of interest" description="Disordered" evidence="1">
    <location>
        <begin position="347"/>
        <end position="369"/>
    </location>
</feature>
<dbReference type="AlphaFoldDB" id="A0A1M6TEZ8"/>
<keyword evidence="3" id="KW-1185">Reference proteome</keyword>
<dbReference type="InterPro" id="IPR011990">
    <property type="entry name" value="TPR-like_helical_dom_sf"/>
</dbReference>
<dbReference type="InterPro" id="IPR028994">
    <property type="entry name" value="Integrin_alpha_N"/>
</dbReference>
<dbReference type="OrthoDB" id="9762883at2"/>
<reference evidence="3" key="1">
    <citation type="submission" date="2016-11" db="EMBL/GenBank/DDBJ databases">
        <authorList>
            <person name="Varghese N."/>
            <person name="Submissions S."/>
        </authorList>
    </citation>
    <scope>NUCLEOTIDE SEQUENCE [LARGE SCALE GENOMIC DNA]</scope>
    <source>
        <strain evidence="3">DSM 10349</strain>
    </source>
</reference>
<dbReference type="InterPro" id="IPR019734">
    <property type="entry name" value="TPR_rpt"/>
</dbReference>
<evidence type="ECO:0000313" key="3">
    <source>
        <dbReference type="Proteomes" id="UP000183997"/>
    </source>
</evidence>
<accession>A0A1M6TEZ8</accession>
<gene>
    <name evidence="2" type="ORF">SAMN02745123_02303</name>
</gene>
<organism evidence="2 3">
    <name type="scientific">Desulforamulus aeronauticus DSM 10349</name>
    <dbReference type="NCBI Taxonomy" id="1121421"/>
    <lineage>
        <taxon>Bacteria</taxon>
        <taxon>Bacillati</taxon>
        <taxon>Bacillota</taxon>
        <taxon>Clostridia</taxon>
        <taxon>Eubacteriales</taxon>
        <taxon>Peptococcaceae</taxon>
        <taxon>Desulforamulus</taxon>
    </lineage>
</organism>
<dbReference type="SUPFAM" id="SSF48452">
    <property type="entry name" value="TPR-like"/>
    <property type="match status" value="1"/>
</dbReference>
<evidence type="ECO:0000313" key="2">
    <source>
        <dbReference type="EMBL" id="SHK55469.1"/>
    </source>
</evidence>
<dbReference type="Proteomes" id="UP000183997">
    <property type="component" value="Unassembled WGS sequence"/>
</dbReference>
<dbReference type="RefSeq" id="WP_072914416.1">
    <property type="nucleotide sequence ID" value="NZ_FRAR01000016.1"/>
</dbReference>
<proteinExistence type="predicted"/>
<dbReference type="SMART" id="SM00028">
    <property type="entry name" value="TPR"/>
    <property type="match status" value="3"/>
</dbReference>
<sequence length="369" mass="40804">MKIKLGLTAIVLAGALIWSGCSMLPSPGEVIQPPKQAGAQEEKDLELNNYVQKLLPAGAKLAVPAYPAGAKAIQKADVDGDGKEEVVVTYSIGSNPAQLKVSVFKEDKEVWTYDGQGYGLDCFSITDLTGDKKPELLLGWTVGASAGNGLDIFTWDHNTLKRVTGIGYHKLEIEDMPGPNGTDGKAEIALWQKDTGQAYVIEVLRWQDNDLALAEDVYPYYFKRVVEYYGHRVKEMPDAAFYWYYLADAQVKSNLPAEAMKSIETGVALKLDYPKDYQWHIVKGAAFNKLGKYQEAITELQKGITSLEASNIAFERTHLSQAYLEMARSYQGMKDYDKSEKAAEKAKEITQSTLVKDTAQPQLRSLPGN</sequence>
<dbReference type="SUPFAM" id="SSF69318">
    <property type="entry name" value="Integrin alpha N-terminal domain"/>
    <property type="match status" value="1"/>
</dbReference>
<protein>
    <submittedName>
        <fullName evidence="2">TPR repeat-containing protein</fullName>
    </submittedName>
</protein>
<dbReference type="STRING" id="1121421.SAMN02745123_02303"/>
<dbReference type="EMBL" id="FRAR01000016">
    <property type="protein sequence ID" value="SHK55469.1"/>
    <property type="molecule type" value="Genomic_DNA"/>
</dbReference>
<evidence type="ECO:0000256" key="1">
    <source>
        <dbReference type="SAM" id="MobiDB-lite"/>
    </source>
</evidence>